<dbReference type="OrthoDB" id="9152966at2"/>
<organism evidence="1 2">
    <name type="scientific">Paraburkholderia phenazinium</name>
    <dbReference type="NCBI Taxonomy" id="60549"/>
    <lineage>
        <taxon>Bacteria</taxon>
        <taxon>Pseudomonadati</taxon>
        <taxon>Pseudomonadota</taxon>
        <taxon>Betaproteobacteria</taxon>
        <taxon>Burkholderiales</taxon>
        <taxon>Burkholderiaceae</taxon>
        <taxon>Paraburkholderia</taxon>
    </lineage>
</organism>
<accession>A0A1N6KYE8</accession>
<dbReference type="Proteomes" id="UP000185151">
    <property type="component" value="Unassembled WGS sequence"/>
</dbReference>
<name>A0A1N6KYE8_9BURK</name>
<proteinExistence type="predicted"/>
<evidence type="ECO:0008006" key="3">
    <source>
        <dbReference type="Google" id="ProtNLM"/>
    </source>
</evidence>
<gene>
    <name evidence="1" type="ORF">SAMN05444165_5272</name>
</gene>
<keyword evidence="2" id="KW-1185">Reference proteome</keyword>
<dbReference type="AlphaFoldDB" id="A0A1N6KYE8"/>
<protein>
    <recommendedName>
        <fullName evidence="3">Ribbon-helix-helix protein, copG family</fullName>
    </recommendedName>
</protein>
<reference evidence="1 2" key="1">
    <citation type="submission" date="2016-11" db="EMBL/GenBank/DDBJ databases">
        <authorList>
            <person name="Jaros S."/>
            <person name="Januszkiewicz K."/>
            <person name="Wedrychowicz H."/>
        </authorList>
    </citation>
    <scope>NUCLEOTIDE SEQUENCE [LARGE SCALE GENOMIC DNA]</scope>
    <source>
        <strain evidence="1 2">GAS95</strain>
    </source>
</reference>
<sequence>MPFEIRGEKRLDAIVNVRLTVEEKEVLREDADIAGLSVSELVRRRYFGRPISASVDRAMIKELRRVAGLAARVHNESGGAYSGVTASVLLDVKRAIERIARESDEHKKNQKS</sequence>
<dbReference type="EMBL" id="FSRU01000002">
    <property type="protein sequence ID" value="SIO61568.1"/>
    <property type="molecule type" value="Genomic_DNA"/>
</dbReference>
<evidence type="ECO:0000313" key="1">
    <source>
        <dbReference type="EMBL" id="SIO61568.1"/>
    </source>
</evidence>
<evidence type="ECO:0000313" key="2">
    <source>
        <dbReference type="Proteomes" id="UP000185151"/>
    </source>
</evidence>
<dbReference type="RefSeq" id="WP_074300280.1">
    <property type="nucleotide sequence ID" value="NZ_FSRU01000002.1"/>
</dbReference>
<dbReference type="InterPro" id="IPR053842">
    <property type="entry name" value="NikA-like"/>
</dbReference>
<dbReference type="Pfam" id="PF21983">
    <property type="entry name" value="NikA-like"/>
    <property type="match status" value="1"/>
</dbReference>